<gene>
    <name evidence="1" type="ORF">CXB77_15435</name>
</gene>
<evidence type="ECO:0000313" key="1">
    <source>
        <dbReference type="EMBL" id="PQJ95541.1"/>
    </source>
</evidence>
<reference evidence="1 2" key="1">
    <citation type="submission" date="2018-01" db="EMBL/GenBank/DDBJ databases">
        <title>The complete genome sequence of Chromatium okenii LaCa, a purple sulfur bacterium with a turbulent life.</title>
        <authorList>
            <person name="Luedin S.M."/>
            <person name="Liechti N."/>
            <person name="Storelli N."/>
            <person name="Danza F."/>
            <person name="Wittwer M."/>
            <person name="Pothier J.F."/>
            <person name="Tonolla M.A."/>
        </authorList>
    </citation>
    <scope>NUCLEOTIDE SEQUENCE [LARGE SCALE GENOMIC DNA]</scope>
    <source>
        <strain evidence="1 2">LaCa</strain>
    </source>
</reference>
<dbReference type="EMBL" id="PPGH01000037">
    <property type="protein sequence ID" value="PQJ95541.1"/>
    <property type="molecule type" value="Genomic_DNA"/>
</dbReference>
<comment type="caution">
    <text evidence="1">The sequence shown here is derived from an EMBL/GenBank/DDBJ whole genome shotgun (WGS) entry which is preliminary data.</text>
</comment>
<protein>
    <submittedName>
        <fullName evidence="1">Uncharacterized protein</fullName>
    </submittedName>
</protein>
<evidence type="ECO:0000313" key="2">
    <source>
        <dbReference type="Proteomes" id="UP000239936"/>
    </source>
</evidence>
<sequence>MMAIDYKESRSSPPLSIIALSQCGAKSTGGMSGLTWCTTYRQLLHLSHRCFVFAAITDWHVICC</sequence>
<dbReference type="Proteomes" id="UP000239936">
    <property type="component" value="Unassembled WGS sequence"/>
</dbReference>
<proteinExistence type="predicted"/>
<organism evidence="1 2">
    <name type="scientific">Chromatium okenii</name>
    <dbReference type="NCBI Taxonomy" id="61644"/>
    <lineage>
        <taxon>Bacteria</taxon>
        <taxon>Pseudomonadati</taxon>
        <taxon>Pseudomonadota</taxon>
        <taxon>Gammaproteobacteria</taxon>
        <taxon>Chromatiales</taxon>
        <taxon>Chromatiaceae</taxon>
        <taxon>Chromatium</taxon>
    </lineage>
</organism>
<dbReference type="AlphaFoldDB" id="A0A2S7XQ75"/>
<name>A0A2S7XQ75_9GAMM</name>
<keyword evidence="2" id="KW-1185">Reference proteome</keyword>
<accession>A0A2S7XQ75</accession>